<gene>
    <name evidence="2" type="ORF">ACFSR9_02150</name>
</gene>
<feature type="region of interest" description="Disordered" evidence="1">
    <location>
        <begin position="64"/>
        <end position="90"/>
    </location>
</feature>
<keyword evidence="3" id="KW-1185">Reference proteome</keyword>
<evidence type="ECO:0000313" key="3">
    <source>
        <dbReference type="Proteomes" id="UP001597475"/>
    </source>
</evidence>
<evidence type="ECO:0000313" key="2">
    <source>
        <dbReference type="EMBL" id="MFD2608242.1"/>
    </source>
</evidence>
<proteinExistence type="predicted"/>
<dbReference type="EMBL" id="JBHUMK010000010">
    <property type="protein sequence ID" value="MFD2608242.1"/>
    <property type="molecule type" value="Genomic_DNA"/>
</dbReference>
<accession>A0ABW5P1Y5</accession>
<reference evidence="3" key="1">
    <citation type="journal article" date="2019" name="Int. J. Syst. Evol. Microbiol.">
        <title>The Global Catalogue of Microorganisms (GCM) 10K type strain sequencing project: providing services to taxonomists for standard genome sequencing and annotation.</title>
        <authorList>
            <consortium name="The Broad Institute Genomics Platform"/>
            <consortium name="The Broad Institute Genome Sequencing Center for Infectious Disease"/>
            <person name="Wu L."/>
            <person name="Ma J."/>
        </authorList>
    </citation>
    <scope>NUCLEOTIDE SEQUENCE [LARGE SCALE GENOMIC DNA]</scope>
    <source>
        <strain evidence="3">KCTC 33842</strain>
    </source>
</reference>
<dbReference type="RefSeq" id="WP_386842600.1">
    <property type="nucleotide sequence ID" value="NZ_JBHUMK010000010.1"/>
</dbReference>
<name>A0ABW5P1Y5_9DEIO</name>
<dbReference type="Proteomes" id="UP001597475">
    <property type="component" value="Unassembled WGS sequence"/>
</dbReference>
<comment type="caution">
    <text evidence="2">The sequence shown here is derived from an EMBL/GenBank/DDBJ whole genome shotgun (WGS) entry which is preliminary data.</text>
</comment>
<organism evidence="2 3">
    <name type="scientific">Deinococcus taklimakanensis</name>
    <dbReference type="NCBI Taxonomy" id="536443"/>
    <lineage>
        <taxon>Bacteria</taxon>
        <taxon>Thermotogati</taxon>
        <taxon>Deinococcota</taxon>
        <taxon>Deinococci</taxon>
        <taxon>Deinococcales</taxon>
        <taxon>Deinococcaceae</taxon>
        <taxon>Deinococcus</taxon>
    </lineage>
</organism>
<evidence type="ECO:0000256" key="1">
    <source>
        <dbReference type="SAM" id="MobiDB-lite"/>
    </source>
</evidence>
<protein>
    <submittedName>
        <fullName evidence="2">Uncharacterized protein</fullName>
    </submittedName>
</protein>
<sequence length="90" mass="9946">MTPPAFDPAAVHEKLGTQAYSDHEVGVMLDVLQEQYPGRTLETLTEGEWLRAYGLMHQRKKTGWMTDEQLAEKAGDAPESPESESIGTGK</sequence>